<dbReference type="OrthoDB" id="10386134at2759"/>
<accession>A0A8X6N8Z7</accession>
<organism evidence="2 3">
    <name type="scientific">Nephila pilipes</name>
    <name type="common">Giant wood spider</name>
    <name type="synonym">Nephila maculata</name>
    <dbReference type="NCBI Taxonomy" id="299642"/>
    <lineage>
        <taxon>Eukaryota</taxon>
        <taxon>Metazoa</taxon>
        <taxon>Ecdysozoa</taxon>
        <taxon>Arthropoda</taxon>
        <taxon>Chelicerata</taxon>
        <taxon>Arachnida</taxon>
        <taxon>Araneae</taxon>
        <taxon>Araneomorphae</taxon>
        <taxon>Entelegynae</taxon>
        <taxon>Araneoidea</taxon>
        <taxon>Nephilidae</taxon>
        <taxon>Nephila</taxon>
    </lineage>
</organism>
<keyword evidence="3" id="KW-1185">Reference proteome</keyword>
<reference evidence="2" key="1">
    <citation type="submission" date="2020-08" db="EMBL/GenBank/DDBJ databases">
        <title>Multicomponent nature underlies the extraordinary mechanical properties of spider dragline silk.</title>
        <authorList>
            <person name="Kono N."/>
            <person name="Nakamura H."/>
            <person name="Mori M."/>
            <person name="Yoshida Y."/>
            <person name="Ohtoshi R."/>
            <person name="Malay A.D."/>
            <person name="Moran D.A.P."/>
            <person name="Tomita M."/>
            <person name="Numata K."/>
            <person name="Arakawa K."/>
        </authorList>
    </citation>
    <scope>NUCLEOTIDE SEQUENCE</scope>
</reference>
<dbReference type="Proteomes" id="UP000887013">
    <property type="component" value="Unassembled WGS sequence"/>
</dbReference>
<evidence type="ECO:0000313" key="3">
    <source>
        <dbReference type="Proteomes" id="UP000887013"/>
    </source>
</evidence>
<sequence>MASDPDDRKPDFTFFWMIENCPLLIRPIQIRSSSFHADSIRNTEWHLELFQPSNSKLCYSIHREESKGPDTIKIFFELSFLNDLGEPEYSESHEIYLGVLECFRYELVKDVFKKLRMSYLDNDALTVRCRMWDVESTLRDYNQCFSTLRMNTDRRTIFWLNKDFSRLLPGLEQVTYCLPHLLRVEHTMLKIILKVNKINDKEHILIQFSKGGSAEVPRFGFEISVIDISGRKNQSLRNTIELLETPQLANVIPMDTLTCDKDRLLPHDVLCLRCEFEFEITPHWNEFVAYVRDPDSD</sequence>
<gene>
    <name evidence="2" type="primary">spop_123</name>
    <name evidence="2" type="ORF">NPIL_371691</name>
</gene>
<protein>
    <submittedName>
        <fullName evidence="2">Speckle-type POZ protein</fullName>
    </submittedName>
</protein>
<dbReference type="AlphaFoldDB" id="A0A8X6N8Z7"/>
<feature type="domain" description="MATH" evidence="1">
    <location>
        <begin position="11"/>
        <end position="131"/>
    </location>
</feature>
<comment type="caution">
    <text evidence="2">The sequence shown here is derived from an EMBL/GenBank/DDBJ whole genome shotgun (WGS) entry which is preliminary data.</text>
</comment>
<evidence type="ECO:0000313" key="2">
    <source>
        <dbReference type="EMBL" id="GFT01601.1"/>
    </source>
</evidence>
<proteinExistence type="predicted"/>
<name>A0A8X6N8Z7_NEPPI</name>
<dbReference type="PROSITE" id="PS50144">
    <property type="entry name" value="MATH"/>
    <property type="match status" value="1"/>
</dbReference>
<dbReference type="InterPro" id="IPR002083">
    <property type="entry name" value="MATH/TRAF_dom"/>
</dbReference>
<evidence type="ECO:0000259" key="1">
    <source>
        <dbReference type="PROSITE" id="PS50144"/>
    </source>
</evidence>
<dbReference type="SUPFAM" id="SSF49599">
    <property type="entry name" value="TRAF domain-like"/>
    <property type="match status" value="1"/>
</dbReference>
<dbReference type="EMBL" id="BMAW01055584">
    <property type="protein sequence ID" value="GFT01601.1"/>
    <property type="molecule type" value="Genomic_DNA"/>
</dbReference>